<feature type="transmembrane region" description="Helical" evidence="1">
    <location>
        <begin position="237"/>
        <end position="256"/>
    </location>
</feature>
<evidence type="ECO:0000259" key="2">
    <source>
        <dbReference type="Pfam" id="PF00892"/>
    </source>
</evidence>
<name>A0A1G7E4H6_9PROT</name>
<evidence type="ECO:0000313" key="3">
    <source>
        <dbReference type="EMBL" id="SDE58581.1"/>
    </source>
</evidence>
<feature type="transmembrane region" description="Helical" evidence="1">
    <location>
        <begin position="154"/>
        <end position="171"/>
    </location>
</feature>
<feature type="domain" description="EamA" evidence="2">
    <location>
        <begin position="151"/>
        <end position="278"/>
    </location>
</feature>
<feature type="domain" description="EamA" evidence="2">
    <location>
        <begin position="7"/>
        <end position="139"/>
    </location>
</feature>
<dbReference type="EMBL" id="FNAP01000008">
    <property type="protein sequence ID" value="SDE58581.1"/>
    <property type="molecule type" value="Genomic_DNA"/>
</dbReference>
<keyword evidence="4" id="KW-1185">Reference proteome</keyword>
<organism evidence="3 4">
    <name type="scientific">Rhodospira trueperi</name>
    <dbReference type="NCBI Taxonomy" id="69960"/>
    <lineage>
        <taxon>Bacteria</taxon>
        <taxon>Pseudomonadati</taxon>
        <taxon>Pseudomonadota</taxon>
        <taxon>Alphaproteobacteria</taxon>
        <taxon>Rhodospirillales</taxon>
        <taxon>Rhodospirillaceae</taxon>
        <taxon>Rhodospira</taxon>
    </lineage>
</organism>
<evidence type="ECO:0000256" key="1">
    <source>
        <dbReference type="SAM" id="Phobius"/>
    </source>
</evidence>
<dbReference type="RefSeq" id="WP_176793660.1">
    <property type="nucleotide sequence ID" value="NZ_FNAP01000008.1"/>
</dbReference>
<accession>A0A1G7E4H6</accession>
<dbReference type="Proteomes" id="UP000199412">
    <property type="component" value="Unassembled WGS sequence"/>
</dbReference>
<reference evidence="3 4" key="1">
    <citation type="submission" date="2016-10" db="EMBL/GenBank/DDBJ databases">
        <authorList>
            <person name="de Groot N.N."/>
        </authorList>
    </citation>
    <scope>NUCLEOTIDE SEQUENCE [LARGE SCALE GENOMIC DNA]</scope>
    <source>
        <strain evidence="3 4">ATCC 700224</strain>
    </source>
</reference>
<dbReference type="PANTHER" id="PTHR22911:SF135">
    <property type="entry name" value="BLR4310 PROTEIN"/>
    <property type="match status" value="1"/>
</dbReference>
<dbReference type="PANTHER" id="PTHR22911">
    <property type="entry name" value="ACYL-MALONYL CONDENSING ENZYME-RELATED"/>
    <property type="match status" value="1"/>
</dbReference>
<keyword evidence="1" id="KW-0472">Membrane</keyword>
<proteinExistence type="predicted"/>
<feature type="transmembrane region" description="Helical" evidence="1">
    <location>
        <begin position="178"/>
        <end position="196"/>
    </location>
</feature>
<sequence length="301" mass="31376">MSLYLKGLFLSASGMLVISPDGLLVKLVEEADSFQIIFWRTLLSSLVLFLVLAATRRRRVVSHVRGMGRLGVWASVMIGISNIAFVTAMTMTTVANTLVVLATLPLFSALIGLAFIGERVRGRTWGAIALSFLGVVIIMSGSLSLGGGTLSGDLVALGIPLSMGTALVLLRKAGDRDTVPVVAFGGLISAGVAFWFCDPWSVSRADMLVIMIMGLLVTPLALSLYTSGARYIPAAEVALLALIETVLGPIWAWVGVGEVPAPMTLVGGALVVGAIAGNSMLALMRRRTPPATAAPPLDGTG</sequence>
<dbReference type="SUPFAM" id="SSF103481">
    <property type="entry name" value="Multidrug resistance efflux transporter EmrE"/>
    <property type="match status" value="2"/>
</dbReference>
<keyword evidence="1" id="KW-1133">Transmembrane helix</keyword>
<dbReference type="Pfam" id="PF00892">
    <property type="entry name" value="EamA"/>
    <property type="match status" value="2"/>
</dbReference>
<dbReference type="STRING" id="69960.SAMN05421720_108169"/>
<gene>
    <name evidence="3" type="ORF">SAMN05421720_108169</name>
</gene>
<feature type="transmembrane region" description="Helical" evidence="1">
    <location>
        <begin position="94"/>
        <end position="116"/>
    </location>
</feature>
<evidence type="ECO:0000313" key="4">
    <source>
        <dbReference type="Proteomes" id="UP000199412"/>
    </source>
</evidence>
<dbReference type="GO" id="GO:0016020">
    <property type="term" value="C:membrane"/>
    <property type="evidence" value="ECO:0007669"/>
    <property type="project" value="InterPro"/>
</dbReference>
<keyword evidence="1" id="KW-0812">Transmembrane</keyword>
<feature type="transmembrane region" description="Helical" evidence="1">
    <location>
        <begin position="262"/>
        <end position="283"/>
    </location>
</feature>
<feature type="transmembrane region" description="Helical" evidence="1">
    <location>
        <begin position="208"/>
        <end position="225"/>
    </location>
</feature>
<dbReference type="InterPro" id="IPR000620">
    <property type="entry name" value="EamA_dom"/>
</dbReference>
<dbReference type="AlphaFoldDB" id="A0A1G7E4H6"/>
<dbReference type="InterPro" id="IPR037185">
    <property type="entry name" value="EmrE-like"/>
</dbReference>
<feature type="transmembrane region" description="Helical" evidence="1">
    <location>
        <begin position="37"/>
        <end position="55"/>
    </location>
</feature>
<feature type="transmembrane region" description="Helical" evidence="1">
    <location>
        <begin position="67"/>
        <end position="88"/>
    </location>
</feature>
<feature type="transmembrane region" description="Helical" evidence="1">
    <location>
        <begin position="128"/>
        <end position="148"/>
    </location>
</feature>
<protein>
    <submittedName>
        <fullName evidence="3">EamA domain-containing membrane protein RarD</fullName>
    </submittedName>
</protein>